<dbReference type="AlphaFoldDB" id="A0A0M4NXH8"/>
<proteinExistence type="predicted"/>
<evidence type="ECO:0000313" key="4">
    <source>
        <dbReference type="Proteomes" id="UP000058020"/>
    </source>
</evidence>
<dbReference type="SUPFAM" id="SSF54928">
    <property type="entry name" value="RNA-binding domain, RBD"/>
    <property type="match status" value="1"/>
</dbReference>
<dbReference type="InterPro" id="IPR035979">
    <property type="entry name" value="RBD_domain_sf"/>
</dbReference>
<dbReference type="STRING" id="1705394.SP60_05685"/>
<dbReference type="Gene3D" id="3.30.70.330">
    <property type="match status" value="1"/>
</dbReference>
<organism evidence="3 4">
    <name type="scientific">Candidatus Thioglobus autotrophicus</name>
    <dbReference type="NCBI Taxonomy" id="1705394"/>
    <lineage>
        <taxon>Bacteria</taxon>
        <taxon>Pseudomonadati</taxon>
        <taxon>Pseudomonadota</taxon>
        <taxon>Gammaproteobacteria</taxon>
        <taxon>Candidatus Pseudothioglobaceae</taxon>
        <taxon>Candidatus Thioglobus</taxon>
    </lineage>
</organism>
<dbReference type="PROSITE" id="PS50102">
    <property type="entry name" value="RRM"/>
    <property type="match status" value="1"/>
</dbReference>
<dbReference type="EMBL" id="CP010552">
    <property type="protein sequence ID" value="ALE52739.1"/>
    <property type="molecule type" value="Genomic_DNA"/>
</dbReference>
<dbReference type="KEGG" id="tho:SP60_05685"/>
<dbReference type="InterPro" id="IPR012677">
    <property type="entry name" value="Nucleotide-bd_a/b_plait_sf"/>
</dbReference>
<protein>
    <submittedName>
        <fullName evidence="3">RNA-binding protein</fullName>
    </submittedName>
</protein>
<accession>A0A0M4NXH8</accession>
<dbReference type="SMART" id="SM00360">
    <property type="entry name" value="RRM"/>
    <property type="match status" value="1"/>
</dbReference>
<dbReference type="PANTHER" id="PTHR48027">
    <property type="entry name" value="HETEROGENEOUS NUCLEAR RIBONUCLEOPROTEIN 87F-RELATED"/>
    <property type="match status" value="1"/>
</dbReference>
<keyword evidence="1" id="KW-0694">RNA-binding</keyword>
<gene>
    <name evidence="3" type="ORF">SP60_05685</name>
</gene>
<dbReference type="InterPro" id="IPR052462">
    <property type="entry name" value="SLIRP/GR-RBP-like"/>
</dbReference>
<reference evidence="3 4" key="1">
    <citation type="journal article" date="2015" name="Genome Announc.">
        <title>Genome Sequence of 'Candidatus Thioglobus autotrophica' Strain EF1, a Chemoautotroph from the SUP05 Clade of Marine Gammaproteobacteria.</title>
        <authorList>
            <person name="Shah V."/>
            <person name="Morris R.M."/>
        </authorList>
    </citation>
    <scope>NUCLEOTIDE SEQUENCE [LARGE SCALE GENOMIC DNA]</scope>
    <source>
        <strain evidence="3 4">EF1</strain>
    </source>
</reference>
<dbReference type="InterPro" id="IPR000504">
    <property type="entry name" value="RRM_dom"/>
</dbReference>
<name>A0A0M4NXH8_9GAMM</name>
<keyword evidence="4" id="KW-1185">Reference proteome</keyword>
<evidence type="ECO:0000259" key="2">
    <source>
        <dbReference type="PROSITE" id="PS50102"/>
    </source>
</evidence>
<feature type="domain" description="RRM" evidence="2">
    <location>
        <begin position="1"/>
        <end position="79"/>
    </location>
</feature>
<sequence>MKILIRNLPRTLLENSLKELFEAYGEVQSCTIVLDKTSGESKGFGFIEIAKVGDAKAAIQGLNGKPINGNKIRVKKAETTKNA</sequence>
<dbReference type="OrthoDB" id="9798855at2"/>
<dbReference type="Proteomes" id="UP000058020">
    <property type="component" value="Chromosome"/>
</dbReference>
<dbReference type="RefSeq" id="WP_053951707.1">
    <property type="nucleotide sequence ID" value="NZ_CP010552.1"/>
</dbReference>
<evidence type="ECO:0000256" key="1">
    <source>
        <dbReference type="ARBA" id="ARBA00022884"/>
    </source>
</evidence>
<evidence type="ECO:0000313" key="3">
    <source>
        <dbReference type="EMBL" id="ALE52739.1"/>
    </source>
</evidence>
<dbReference type="GO" id="GO:0003723">
    <property type="term" value="F:RNA binding"/>
    <property type="evidence" value="ECO:0007669"/>
    <property type="project" value="UniProtKB-KW"/>
</dbReference>
<dbReference type="Pfam" id="PF00076">
    <property type="entry name" value="RRM_1"/>
    <property type="match status" value="1"/>
</dbReference>